<dbReference type="SUPFAM" id="SSF47757">
    <property type="entry name" value="Chemotaxis receptor methyltransferase CheR, N-terminal domain"/>
    <property type="match status" value="1"/>
</dbReference>
<dbReference type="InterPro" id="IPR000780">
    <property type="entry name" value="CheR_MeTrfase"/>
</dbReference>
<feature type="binding site" evidence="6">
    <location>
        <position position="78"/>
    </location>
    <ligand>
        <name>S-adenosyl-L-methionine</name>
        <dbReference type="ChEBI" id="CHEBI:59789"/>
    </ligand>
</feature>
<dbReference type="InterPro" id="IPR022641">
    <property type="entry name" value="CheR_N"/>
</dbReference>
<gene>
    <name evidence="8" type="ORF">GCM10007036_29920</name>
</gene>
<dbReference type="SMART" id="SM00138">
    <property type="entry name" value="MeTrc"/>
    <property type="match status" value="1"/>
</dbReference>
<feature type="binding site" evidence="6">
    <location>
        <begin position="202"/>
        <end position="203"/>
    </location>
    <ligand>
        <name>S-adenosyl-L-methionine</name>
        <dbReference type="ChEBI" id="CHEBI:59789"/>
    </ligand>
</feature>
<evidence type="ECO:0000256" key="1">
    <source>
        <dbReference type="ARBA" id="ARBA00001541"/>
    </source>
</evidence>
<dbReference type="Gene3D" id="1.10.155.10">
    <property type="entry name" value="Chemotaxis receptor methyltransferase CheR, N-terminal domain"/>
    <property type="match status" value="1"/>
</dbReference>
<dbReference type="InterPro" id="IPR026024">
    <property type="entry name" value="Chemotaxis_MeTrfase_CheR"/>
</dbReference>
<comment type="catalytic activity">
    <reaction evidence="1 5">
        <text>L-glutamyl-[protein] + S-adenosyl-L-methionine = [protein]-L-glutamate 5-O-methyl ester + S-adenosyl-L-homocysteine</text>
        <dbReference type="Rhea" id="RHEA:24452"/>
        <dbReference type="Rhea" id="RHEA-COMP:10208"/>
        <dbReference type="Rhea" id="RHEA-COMP:10311"/>
        <dbReference type="ChEBI" id="CHEBI:29973"/>
        <dbReference type="ChEBI" id="CHEBI:57856"/>
        <dbReference type="ChEBI" id="CHEBI:59789"/>
        <dbReference type="ChEBI" id="CHEBI:82795"/>
        <dbReference type="EC" id="2.1.1.80"/>
    </reaction>
</comment>
<evidence type="ECO:0000259" key="7">
    <source>
        <dbReference type="PROSITE" id="PS50123"/>
    </source>
</evidence>
<dbReference type="InterPro" id="IPR022642">
    <property type="entry name" value="CheR_C"/>
</dbReference>
<dbReference type="InterPro" id="IPR036804">
    <property type="entry name" value="CheR_N_sf"/>
</dbReference>
<feature type="binding site" evidence="6">
    <location>
        <position position="144"/>
    </location>
    <ligand>
        <name>S-adenosyl-L-methionine</name>
        <dbReference type="ChEBI" id="CHEBI:59789"/>
    </ligand>
</feature>
<dbReference type="EC" id="2.1.1.80" evidence="5"/>
<evidence type="ECO:0000313" key="8">
    <source>
        <dbReference type="EMBL" id="GGH23904.1"/>
    </source>
</evidence>
<dbReference type="PROSITE" id="PS50123">
    <property type="entry name" value="CHER"/>
    <property type="match status" value="1"/>
</dbReference>
<evidence type="ECO:0000256" key="2">
    <source>
        <dbReference type="ARBA" id="ARBA00022603"/>
    </source>
</evidence>
<dbReference type="Proteomes" id="UP000603912">
    <property type="component" value="Unassembled WGS sequence"/>
</dbReference>
<evidence type="ECO:0000256" key="3">
    <source>
        <dbReference type="ARBA" id="ARBA00022679"/>
    </source>
</evidence>
<keyword evidence="4 5" id="KW-0949">S-adenosyl-L-methionine</keyword>
<dbReference type="AlphaFoldDB" id="A0A917MKI2"/>
<dbReference type="Gene3D" id="3.40.50.150">
    <property type="entry name" value="Vaccinia Virus protein VP39"/>
    <property type="match status" value="1"/>
</dbReference>
<dbReference type="SUPFAM" id="SSF53335">
    <property type="entry name" value="S-adenosyl-L-methionine-dependent methyltransferases"/>
    <property type="match status" value="1"/>
</dbReference>
<feature type="binding site" evidence="6">
    <location>
        <position position="76"/>
    </location>
    <ligand>
        <name>S-adenosyl-L-methionine</name>
        <dbReference type="ChEBI" id="CHEBI:59789"/>
    </ligand>
</feature>
<evidence type="ECO:0000313" key="9">
    <source>
        <dbReference type="Proteomes" id="UP000603912"/>
    </source>
</evidence>
<keyword evidence="2 5" id="KW-0489">Methyltransferase</keyword>
<dbReference type="RefSeq" id="WP_188518529.1">
    <property type="nucleotide sequence ID" value="NZ_BMES01000002.1"/>
</dbReference>
<reference evidence="8" key="2">
    <citation type="submission" date="2020-09" db="EMBL/GenBank/DDBJ databases">
        <authorList>
            <person name="Sun Q."/>
            <person name="Zhou Y."/>
        </authorList>
    </citation>
    <scope>NUCLEOTIDE SEQUENCE</scope>
    <source>
        <strain evidence="8">CGMCC 1.12214</strain>
    </source>
</reference>
<protein>
    <recommendedName>
        <fullName evidence="5">Chemotaxis protein methyltransferase</fullName>
        <ecNumber evidence="5">2.1.1.80</ecNumber>
    </recommendedName>
</protein>
<proteinExistence type="predicted"/>
<dbReference type="EMBL" id="BMES01000002">
    <property type="protein sequence ID" value="GGH23904.1"/>
    <property type="molecule type" value="Genomic_DNA"/>
</dbReference>
<keyword evidence="3 5" id="KW-0808">Transferase</keyword>
<dbReference type="InterPro" id="IPR029063">
    <property type="entry name" value="SAM-dependent_MTases_sf"/>
</dbReference>
<dbReference type="Pfam" id="PF01739">
    <property type="entry name" value="CheR"/>
    <property type="match status" value="1"/>
</dbReference>
<sequence>MVEDHLTDAQFRRIASLVENHTGIRVPASKRIMVEARLRKRVRALGLPDLSAYAALLAGDAPEDEFPHFINCMTTNKTDFFREPVHFDVLRDRVAPELLRRDSKRPLTLWSAACSTGAEPYTIAMVLDAMAREAPFRYRILATDISTDVLAQARRAVFQLDMAAPIPPEMRRRYVLTSRDPGRAEFRIAPELRANVGFGHLNLMDARYGVENDVDVIFCRNVLIYFDRDVQHAVLTRLVSHLRPGGYLFLGHSESMAGVGLSVRQVLPTVYQKAAAPKRLAAGTDFPRTAAA</sequence>
<dbReference type="PANTHER" id="PTHR24422">
    <property type="entry name" value="CHEMOTAXIS PROTEIN METHYLTRANSFERASE"/>
    <property type="match status" value="1"/>
</dbReference>
<evidence type="ECO:0000256" key="5">
    <source>
        <dbReference type="PIRNR" id="PIRNR000410"/>
    </source>
</evidence>
<feature type="binding site" evidence="6">
    <location>
        <begin position="220"/>
        <end position="221"/>
    </location>
    <ligand>
        <name>S-adenosyl-L-methionine</name>
        <dbReference type="ChEBI" id="CHEBI:59789"/>
    </ligand>
</feature>
<dbReference type="InterPro" id="IPR050903">
    <property type="entry name" value="Bact_Chemotaxis_MeTrfase"/>
</dbReference>
<evidence type="ECO:0000256" key="4">
    <source>
        <dbReference type="ARBA" id="ARBA00022691"/>
    </source>
</evidence>
<reference evidence="8" key="1">
    <citation type="journal article" date="2014" name="Int. J. Syst. Evol. Microbiol.">
        <title>Complete genome sequence of Corynebacterium casei LMG S-19264T (=DSM 44701T), isolated from a smear-ripened cheese.</title>
        <authorList>
            <consortium name="US DOE Joint Genome Institute (JGI-PGF)"/>
            <person name="Walter F."/>
            <person name="Albersmeier A."/>
            <person name="Kalinowski J."/>
            <person name="Ruckert C."/>
        </authorList>
    </citation>
    <scope>NUCLEOTIDE SEQUENCE</scope>
    <source>
        <strain evidence="8">CGMCC 1.12214</strain>
    </source>
</reference>
<dbReference type="GO" id="GO:0008983">
    <property type="term" value="F:protein-glutamate O-methyltransferase activity"/>
    <property type="evidence" value="ECO:0007669"/>
    <property type="project" value="UniProtKB-EC"/>
</dbReference>
<dbReference type="GO" id="GO:0032259">
    <property type="term" value="P:methylation"/>
    <property type="evidence" value="ECO:0007669"/>
    <property type="project" value="UniProtKB-KW"/>
</dbReference>
<comment type="function">
    <text evidence="5">Methylation of the membrane-bound methyl-accepting chemotaxis proteins (MCP) to form gamma-glutamyl methyl ester residues in MCP.</text>
</comment>
<comment type="caution">
    <text evidence="8">The sequence shown here is derived from an EMBL/GenBank/DDBJ whole genome shotgun (WGS) entry which is preliminary data.</text>
</comment>
<dbReference type="CDD" id="cd02440">
    <property type="entry name" value="AdoMet_MTases"/>
    <property type="match status" value="1"/>
</dbReference>
<organism evidence="8 9">
    <name type="scientific">Alsobacter metallidurans</name>
    <dbReference type="NCBI Taxonomy" id="340221"/>
    <lineage>
        <taxon>Bacteria</taxon>
        <taxon>Pseudomonadati</taxon>
        <taxon>Pseudomonadota</taxon>
        <taxon>Alphaproteobacteria</taxon>
        <taxon>Hyphomicrobiales</taxon>
        <taxon>Alsobacteraceae</taxon>
        <taxon>Alsobacter</taxon>
    </lineage>
</organism>
<dbReference type="PRINTS" id="PR00996">
    <property type="entry name" value="CHERMTFRASE"/>
</dbReference>
<feature type="binding site" evidence="6">
    <location>
        <position position="119"/>
    </location>
    <ligand>
        <name>S-adenosyl-L-methionine</name>
        <dbReference type="ChEBI" id="CHEBI:59789"/>
    </ligand>
</feature>
<dbReference type="Pfam" id="PF03705">
    <property type="entry name" value="CheR_N"/>
    <property type="match status" value="1"/>
</dbReference>
<dbReference type="PANTHER" id="PTHR24422:SF26">
    <property type="entry name" value="CHEMOTAXIS PROTEIN METHYLTRANSFERASE"/>
    <property type="match status" value="1"/>
</dbReference>
<feature type="binding site" evidence="6">
    <location>
        <position position="82"/>
    </location>
    <ligand>
        <name>S-adenosyl-L-methionine</name>
        <dbReference type="ChEBI" id="CHEBI:59789"/>
    </ligand>
</feature>
<evidence type="ECO:0000256" key="6">
    <source>
        <dbReference type="PIRSR" id="PIRSR000410-1"/>
    </source>
</evidence>
<feature type="domain" description="CheR-type methyltransferase" evidence="7">
    <location>
        <begin position="1"/>
        <end position="276"/>
    </location>
</feature>
<accession>A0A917MKI2</accession>
<keyword evidence="9" id="KW-1185">Reference proteome</keyword>
<name>A0A917MKI2_9HYPH</name>
<dbReference type="PIRSF" id="PIRSF000410">
    <property type="entry name" value="CheR"/>
    <property type="match status" value="1"/>
</dbReference>